<dbReference type="InterPro" id="IPR046529">
    <property type="entry name" value="DUF6594"/>
</dbReference>
<sequence length="248" mass="28495">MRTMPTAAMFRWFSALNARNLLYYQSELVELEGDLQKVEVEDKNNDKGKKKRYAVDFFWLNTSCNMRDGKLVDGDPRQRDLLIKMRALLNEYKFPFKCKYGNHSMLGGDMLAWGCFEDRNSHSDELICLQSRGDTDLFSRWLGNRAMRWLERFGCARFRKTDRRFGTAALKDAAIFKGTFWVTSIIASMLPMLPIFVLVKLQSLTARLNNIAAFNALISVCLTVFTDARRTDVVAVTAAYVSSLYISI</sequence>
<keyword evidence="1" id="KW-0812">Transmembrane</keyword>
<feature type="domain" description="DUF6594" evidence="2">
    <location>
        <begin position="4"/>
        <end position="242"/>
    </location>
</feature>
<dbReference type="EMBL" id="MU005585">
    <property type="protein sequence ID" value="KAF2682906.1"/>
    <property type="molecule type" value="Genomic_DNA"/>
</dbReference>
<evidence type="ECO:0000313" key="4">
    <source>
        <dbReference type="Proteomes" id="UP000799291"/>
    </source>
</evidence>
<keyword evidence="1" id="KW-0472">Membrane</keyword>
<evidence type="ECO:0000259" key="2">
    <source>
        <dbReference type="Pfam" id="PF20237"/>
    </source>
</evidence>
<accession>A0A6G1IXC3</accession>
<protein>
    <recommendedName>
        <fullName evidence="2">DUF6594 domain-containing protein</fullName>
    </recommendedName>
</protein>
<organism evidence="3 4">
    <name type="scientific">Lentithecium fluviatile CBS 122367</name>
    <dbReference type="NCBI Taxonomy" id="1168545"/>
    <lineage>
        <taxon>Eukaryota</taxon>
        <taxon>Fungi</taxon>
        <taxon>Dikarya</taxon>
        <taxon>Ascomycota</taxon>
        <taxon>Pezizomycotina</taxon>
        <taxon>Dothideomycetes</taxon>
        <taxon>Pleosporomycetidae</taxon>
        <taxon>Pleosporales</taxon>
        <taxon>Massarineae</taxon>
        <taxon>Lentitheciaceae</taxon>
        <taxon>Lentithecium</taxon>
    </lineage>
</organism>
<gene>
    <name evidence="3" type="ORF">K458DRAFT_443617</name>
</gene>
<dbReference type="Proteomes" id="UP000799291">
    <property type="component" value="Unassembled WGS sequence"/>
</dbReference>
<keyword evidence="1" id="KW-1133">Transmembrane helix</keyword>
<evidence type="ECO:0000313" key="3">
    <source>
        <dbReference type="EMBL" id="KAF2682906.1"/>
    </source>
</evidence>
<dbReference type="Pfam" id="PF20237">
    <property type="entry name" value="DUF6594"/>
    <property type="match status" value="1"/>
</dbReference>
<keyword evidence="4" id="KW-1185">Reference proteome</keyword>
<dbReference type="OrthoDB" id="5342093at2759"/>
<feature type="transmembrane region" description="Helical" evidence="1">
    <location>
        <begin position="180"/>
        <end position="199"/>
    </location>
</feature>
<dbReference type="PANTHER" id="PTHR34502:SF5">
    <property type="entry name" value="DUF6594 DOMAIN-CONTAINING PROTEIN"/>
    <property type="match status" value="1"/>
</dbReference>
<evidence type="ECO:0000256" key="1">
    <source>
        <dbReference type="SAM" id="Phobius"/>
    </source>
</evidence>
<name>A0A6G1IXC3_9PLEO</name>
<dbReference type="AlphaFoldDB" id="A0A6G1IXC3"/>
<reference evidence="3" key="1">
    <citation type="journal article" date="2020" name="Stud. Mycol.">
        <title>101 Dothideomycetes genomes: a test case for predicting lifestyles and emergence of pathogens.</title>
        <authorList>
            <person name="Haridas S."/>
            <person name="Albert R."/>
            <person name="Binder M."/>
            <person name="Bloem J."/>
            <person name="Labutti K."/>
            <person name="Salamov A."/>
            <person name="Andreopoulos B."/>
            <person name="Baker S."/>
            <person name="Barry K."/>
            <person name="Bills G."/>
            <person name="Bluhm B."/>
            <person name="Cannon C."/>
            <person name="Castanera R."/>
            <person name="Culley D."/>
            <person name="Daum C."/>
            <person name="Ezra D."/>
            <person name="Gonzalez J."/>
            <person name="Henrissat B."/>
            <person name="Kuo A."/>
            <person name="Liang C."/>
            <person name="Lipzen A."/>
            <person name="Lutzoni F."/>
            <person name="Magnuson J."/>
            <person name="Mondo S."/>
            <person name="Nolan M."/>
            <person name="Ohm R."/>
            <person name="Pangilinan J."/>
            <person name="Park H.-J."/>
            <person name="Ramirez L."/>
            <person name="Alfaro M."/>
            <person name="Sun H."/>
            <person name="Tritt A."/>
            <person name="Yoshinaga Y."/>
            <person name="Zwiers L.-H."/>
            <person name="Turgeon B."/>
            <person name="Goodwin S."/>
            <person name="Spatafora J."/>
            <person name="Crous P."/>
            <person name="Grigoriev I."/>
        </authorList>
    </citation>
    <scope>NUCLEOTIDE SEQUENCE</scope>
    <source>
        <strain evidence="3">CBS 122367</strain>
    </source>
</reference>
<dbReference type="PANTHER" id="PTHR34502">
    <property type="entry name" value="DUF6594 DOMAIN-CONTAINING PROTEIN-RELATED"/>
    <property type="match status" value="1"/>
</dbReference>
<proteinExistence type="predicted"/>